<keyword evidence="9" id="KW-0010">Activator</keyword>
<keyword evidence="14" id="KW-1185">Reference proteome</keyword>
<dbReference type="PIRSF" id="PIRSF025023">
    <property type="entry name" value="Spt4"/>
    <property type="match status" value="1"/>
</dbReference>
<keyword evidence="4" id="KW-0678">Repressor</keyword>
<dbReference type="GO" id="GO:0140673">
    <property type="term" value="P:transcription elongation-coupled chromatin remodeling"/>
    <property type="evidence" value="ECO:0007669"/>
    <property type="project" value="InterPro"/>
</dbReference>
<dbReference type="PANTHER" id="PTHR12882:SF1">
    <property type="entry name" value="TRANSCRIPTION ELONGATION FACTOR SPT4"/>
    <property type="match status" value="1"/>
</dbReference>
<evidence type="ECO:0000256" key="12">
    <source>
        <dbReference type="PIRNR" id="PIRNR025023"/>
    </source>
</evidence>
<evidence type="ECO:0000256" key="11">
    <source>
        <dbReference type="ARBA" id="ARBA00023242"/>
    </source>
</evidence>
<dbReference type="GO" id="GO:0008270">
    <property type="term" value="F:zinc ion binding"/>
    <property type="evidence" value="ECO:0007669"/>
    <property type="project" value="UniProtKB-KW"/>
</dbReference>
<dbReference type="WBParaSite" id="nRc.2.0.1.t32544-RA">
    <property type="protein sequence ID" value="nRc.2.0.1.t32544-RA"/>
    <property type="gene ID" value="nRc.2.0.1.g32544"/>
</dbReference>
<dbReference type="InterPro" id="IPR022800">
    <property type="entry name" value="Spt4/RpoE2_Znf"/>
</dbReference>
<dbReference type="Gene3D" id="3.30.40.210">
    <property type="match status" value="1"/>
</dbReference>
<evidence type="ECO:0000256" key="6">
    <source>
        <dbReference type="ARBA" id="ARBA00022771"/>
    </source>
</evidence>
<evidence type="ECO:0000256" key="8">
    <source>
        <dbReference type="ARBA" id="ARBA00023015"/>
    </source>
</evidence>
<dbReference type="GO" id="GO:0032044">
    <property type="term" value="C:DSIF complex"/>
    <property type="evidence" value="ECO:0007669"/>
    <property type="project" value="TreeGrafter"/>
</dbReference>
<dbReference type="SUPFAM" id="SSF63393">
    <property type="entry name" value="RNA polymerase subunits"/>
    <property type="match status" value="1"/>
</dbReference>
<sequence>METIPRDLRGLRACLLCSLVKSLEQFESDGCDNCEQYLQMKHDQDKVYDCTSSNFDGFIALMNPADSWVAKWQKINRKARGIYAVSVTGSLPPHIISELKAMGVNYRSKMRDTAVKL</sequence>
<comment type="function">
    <text evidence="12">Component of the DRB sensitivity-inducing factor complex (DSIF complex), which regulates transcription elongation by RNA polymerase II.</text>
</comment>
<accession>A0A915K3X7</accession>
<evidence type="ECO:0000256" key="3">
    <source>
        <dbReference type="ARBA" id="ARBA00020182"/>
    </source>
</evidence>
<comment type="similarity">
    <text evidence="2 12">Belongs to the SPT4 family.</text>
</comment>
<dbReference type="InterPro" id="IPR029040">
    <property type="entry name" value="RPABC4/Spt4"/>
</dbReference>
<name>A0A915K3X7_ROMCU</name>
<keyword evidence="7" id="KW-0862">Zinc</keyword>
<dbReference type="GO" id="GO:0006355">
    <property type="term" value="P:regulation of DNA-templated transcription"/>
    <property type="evidence" value="ECO:0007669"/>
    <property type="project" value="InterPro"/>
</dbReference>
<dbReference type="AlphaFoldDB" id="A0A915K3X7"/>
<evidence type="ECO:0000256" key="9">
    <source>
        <dbReference type="ARBA" id="ARBA00023159"/>
    </source>
</evidence>
<evidence type="ECO:0000313" key="15">
    <source>
        <dbReference type="WBParaSite" id="nRc.2.0.1.t32544-RA"/>
    </source>
</evidence>
<keyword evidence="10 12" id="KW-0804">Transcription</keyword>
<dbReference type="CDD" id="cd07973">
    <property type="entry name" value="Spt4"/>
    <property type="match status" value="1"/>
</dbReference>
<organism evidence="14 15">
    <name type="scientific">Romanomermis culicivorax</name>
    <name type="common">Nematode worm</name>
    <dbReference type="NCBI Taxonomy" id="13658"/>
    <lineage>
        <taxon>Eukaryota</taxon>
        <taxon>Metazoa</taxon>
        <taxon>Ecdysozoa</taxon>
        <taxon>Nematoda</taxon>
        <taxon>Enoplea</taxon>
        <taxon>Dorylaimia</taxon>
        <taxon>Mermithida</taxon>
        <taxon>Mermithoidea</taxon>
        <taxon>Mermithidae</taxon>
        <taxon>Romanomermis</taxon>
    </lineage>
</organism>
<dbReference type="SMART" id="SM01389">
    <property type="entry name" value="Spt4"/>
    <property type="match status" value="1"/>
</dbReference>
<protein>
    <recommendedName>
        <fullName evidence="3 12">Transcription elongation factor SPT4</fullName>
    </recommendedName>
</protein>
<dbReference type="Proteomes" id="UP000887565">
    <property type="component" value="Unplaced"/>
</dbReference>
<feature type="domain" description="Spt4/RpoE2 zinc finger" evidence="13">
    <location>
        <begin position="11"/>
        <end position="88"/>
    </location>
</feature>
<keyword evidence="6" id="KW-0863">Zinc-finger</keyword>
<keyword evidence="11 12" id="KW-0539">Nucleus</keyword>
<dbReference type="PANTHER" id="PTHR12882">
    <property type="entry name" value="SUPPRESSOR OF TY 4"/>
    <property type="match status" value="1"/>
</dbReference>
<dbReference type="OMA" id="FDGMIAV"/>
<keyword evidence="8" id="KW-0805">Transcription regulation</keyword>
<evidence type="ECO:0000256" key="10">
    <source>
        <dbReference type="ARBA" id="ARBA00023163"/>
    </source>
</evidence>
<evidence type="ECO:0000256" key="7">
    <source>
        <dbReference type="ARBA" id="ARBA00022833"/>
    </source>
</evidence>
<dbReference type="InterPro" id="IPR009287">
    <property type="entry name" value="Spt4"/>
</dbReference>
<keyword evidence="5" id="KW-0479">Metal-binding</keyword>
<reference evidence="15" key="1">
    <citation type="submission" date="2022-11" db="UniProtKB">
        <authorList>
            <consortium name="WormBaseParasite"/>
        </authorList>
    </citation>
    <scope>IDENTIFICATION</scope>
</reference>
<dbReference type="FunFam" id="3.30.40.210:FF:000001">
    <property type="entry name" value="Transcription elongation factor SPT4"/>
    <property type="match status" value="1"/>
</dbReference>
<evidence type="ECO:0000259" key="13">
    <source>
        <dbReference type="SMART" id="SM01389"/>
    </source>
</evidence>
<evidence type="ECO:0000313" key="14">
    <source>
        <dbReference type="Proteomes" id="UP000887565"/>
    </source>
</evidence>
<proteinExistence type="inferred from homology"/>
<evidence type="ECO:0000256" key="2">
    <source>
        <dbReference type="ARBA" id="ARBA00010464"/>
    </source>
</evidence>
<dbReference type="Pfam" id="PF06093">
    <property type="entry name" value="Spt4"/>
    <property type="match status" value="1"/>
</dbReference>
<dbReference type="InterPro" id="IPR038510">
    <property type="entry name" value="Spt4_sf"/>
</dbReference>
<evidence type="ECO:0000256" key="5">
    <source>
        <dbReference type="ARBA" id="ARBA00022723"/>
    </source>
</evidence>
<evidence type="ECO:0000256" key="4">
    <source>
        <dbReference type="ARBA" id="ARBA00022491"/>
    </source>
</evidence>
<dbReference type="GO" id="GO:0000993">
    <property type="term" value="F:RNA polymerase II complex binding"/>
    <property type="evidence" value="ECO:0007669"/>
    <property type="project" value="TreeGrafter"/>
</dbReference>
<evidence type="ECO:0000256" key="1">
    <source>
        <dbReference type="ARBA" id="ARBA00004123"/>
    </source>
</evidence>
<comment type="subcellular location">
    <subcellularLocation>
        <location evidence="1 12">Nucleus</location>
    </subcellularLocation>
</comment>